<dbReference type="VEuPathDB" id="FungiDB:C8Q69DRAFT_522277"/>
<gene>
    <name evidence="2" type="ORF">C8Q69DRAFT_522277</name>
</gene>
<feature type="region of interest" description="Disordered" evidence="1">
    <location>
        <begin position="231"/>
        <end position="276"/>
    </location>
</feature>
<evidence type="ECO:0000313" key="3">
    <source>
        <dbReference type="Proteomes" id="UP000283841"/>
    </source>
</evidence>
<evidence type="ECO:0000313" key="2">
    <source>
        <dbReference type="EMBL" id="RWQ93871.1"/>
    </source>
</evidence>
<dbReference type="GeneID" id="39602817"/>
<dbReference type="AlphaFoldDB" id="A0A443HPZ2"/>
<dbReference type="Proteomes" id="UP000283841">
    <property type="component" value="Unassembled WGS sequence"/>
</dbReference>
<reference evidence="2 3" key="1">
    <citation type="journal article" date="2018" name="Front. Microbiol.">
        <title>Genomic and genetic insights into a cosmopolitan fungus, Paecilomyces variotii (Eurotiales).</title>
        <authorList>
            <person name="Urquhart A.S."/>
            <person name="Mondo S.J."/>
            <person name="Makela M.R."/>
            <person name="Hane J.K."/>
            <person name="Wiebenga A."/>
            <person name="He G."/>
            <person name="Mihaltcheva S."/>
            <person name="Pangilinan J."/>
            <person name="Lipzen A."/>
            <person name="Barry K."/>
            <person name="de Vries R.P."/>
            <person name="Grigoriev I.V."/>
            <person name="Idnurm A."/>
        </authorList>
    </citation>
    <scope>NUCLEOTIDE SEQUENCE [LARGE SCALE GENOMIC DNA]</scope>
    <source>
        <strain evidence="2 3">CBS 101075</strain>
    </source>
</reference>
<dbReference type="EMBL" id="RCNU01000008">
    <property type="protein sequence ID" value="RWQ93871.1"/>
    <property type="molecule type" value="Genomic_DNA"/>
</dbReference>
<evidence type="ECO:0000256" key="1">
    <source>
        <dbReference type="SAM" id="MobiDB-lite"/>
    </source>
</evidence>
<sequence>MVPWMMDPSWAILAARGRPARMFSAERPYSTILFARGWEVVGTAGRACVSGSDARGEGEGDGKYGHANHQCMMTDRDWFLVFQLMVTTTEYTEKVARAALQSHAVCCAMTFVGHAWVNYGSLPYGTSRNIPAAAKNRKGKGIGITKQKKTRKEKKRKKWPGKQAGSSETILGANRIDEPMICFIPVRVKDLSRWFIRPEAANPMDQDACSLLQMSSLTVVRNGSPGMIAFSDEALHSPHGDSSPRAQHGAPSLKNPTAEHLISSCPQKLDQTLRSR</sequence>
<feature type="region of interest" description="Disordered" evidence="1">
    <location>
        <begin position="136"/>
        <end position="166"/>
    </location>
</feature>
<organism evidence="2 3">
    <name type="scientific">Byssochlamys spectabilis</name>
    <name type="common">Paecilomyces variotii</name>
    <dbReference type="NCBI Taxonomy" id="264951"/>
    <lineage>
        <taxon>Eukaryota</taxon>
        <taxon>Fungi</taxon>
        <taxon>Dikarya</taxon>
        <taxon>Ascomycota</taxon>
        <taxon>Pezizomycotina</taxon>
        <taxon>Eurotiomycetes</taxon>
        <taxon>Eurotiomycetidae</taxon>
        <taxon>Eurotiales</taxon>
        <taxon>Thermoascaceae</taxon>
        <taxon>Paecilomyces</taxon>
    </lineage>
</organism>
<proteinExistence type="predicted"/>
<feature type="compositionally biased region" description="Basic residues" evidence="1">
    <location>
        <begin position="136"/>
        <end position="160"/>
    </location>
</feature>
<dbReference type="RefSeq" id="XP_028483516.1">
    <property type="nucleotide sequence ID" value="XM_028633540.1"/>
</dbReference>
<protein>
    <submittedName>
        <fullName evidence="2">Uncharacterized protein</fullName>
    </submittedName>
</protein>
<keyword evidence="3" id="KW-1185">Reference proteome</keyword>
<name>A0A443HPZ2_BYSSP</name>
<accession>A0A443HPZ2</accession>
<comment type="caution">
    <text evidence="2">The sequence shown here is derived from an EMBL/GenBank/DDBJ whole genome shotgun (WGS) entry which is preliminary data.</text>
</comment>